<dbReference type="SUPFAM" id="SSF81301">
    <property type="entry name" value="Nucleotidyltransferase"/>
    <property type="match status" value="1"/>
</dbReference>
<accession>A0A6S6QXA5</accession>
<dbReference type="EMBL" id="AP023367">
    <property type="protein sequence ID" value="BCJ93669.1"/>
    <property type="molecule type" value="Genomic_DNA"/>
</dbReference>
<keyword evidence="1" id="KW-0548">Nucleotidyltransferase</keyword>
<sequence length="290" mass="34104">MRTEQEMLHLIVNTAMQDDRVLAVLMGGSRTNPNVPKDIFQDYDITYVVKETKSYIEDKGWIDQFGERLYMQYPEENSYYPSDVTNCYGWLIQFTDGNRLDLGVCTLSNVLDGIKEDRLCKILLDKDNCLPKLPEATDMDYWVKKPTEKQFLDSCNEFWWCLNNVAKGLWREEIPYVMDMLNNPVRPQLIRILGWNIGFNTDYSVSIGKSGKYMYRWLEQDQWDKFLQTYSSGAVKEIWKSVFIMCDLLDMVAKEVANNNGFQYNQTEANNSLQFLKDVHRLPRDAKEIY</sequence>
<dbReference type="Gene3D" id="3.30.460.10">
    <property type="entry name" value="Beta Polymerase, domain 2"/>
    <property type="match status" value="1"/>
</dbReference>
<dbReference type="PIRSF" id="PIRSF000812">
    <property type="entry name" value="AAD"/>
    <property type="match status" value="1"/>
</dbReference>
<dbReference type="Proteomes" id="UP000515561">
    <property type="component" value="Chromosome"/>
</dbReference>
<keyword evidence="2" id="KW-1185">Reference proteome</keyword>
<evidence type="ECO:0000313" key="1">
    <source>
        <dbReference type="EMBL" id="BCJ93669.1"/>
    </source>
</evidence>
<dbReference type="GO" id="GO:0016779">
    <property type="term" value="F:nucleotidyltransferase activity"/>
    <property type="evidence" value="ECO:0007669"/>
    <property type="project" value="UniProtKB-KW"/>
</dbReference>
<dbReference type="KEGG" id="acel:acsn021_12380"/>
<organism evidence="1 2">
    <name type="scientific">Anaerocolumna cellulosilytica</name>
    <dbReference type="NCBI Taxonomy" id="433286"/>
    <lineage>
        <taxon>Bacteria</taxon>
        <taxon>Bacillati</taxon>
        <taxon>Bacillota</taxon>
        <taxon>Clostridia</taxon>
        <taxon>Lachnospirales</taxon>
        <taxon>Lachnospiraceae</taxon>
        <taxon>Anaerocolumna</taxon>
    </lineage>
</organism>
<dbReference type="Gene3D" id="1.20.120.330">
    <property type="entry name" value="Nucleotidyltransferases domain 2"/>
    <property type="match status" value="1"/>
</dbReference>
<dbReference type="Pfam" id="PF04439">
    <property type="entry name" value="Adenyl_transf"/>
    <property type="match status" value="1"/>
</dbReference>
<name>A0A6S6QXA5_9FIRM</name>
<dbReference type="SUPFAM" id="SSF81631">
    <property type="entry name" value="PAP/OAS1 substrate-binding domain"/>
    <property type="match status" value="1"/>
</dbReference>
<dbReference type="InterPro" id="IPR007530">
    <property type="entry name" value="Aminoglycoside_adenylylTfrase"/>
</dbReference>
<evidence type="ECO:0000313" key="2">
    <source>
        <dbReference type="Proteomes" id="UP000515561"/>
    </source>
</evidence>
<proteinExistence type="predicted"/>
<dbReference type="RefSeq" id="WP_184092933.1">
    <property type="nucleotide sequence ID" value="NZ_AP023367.1"/>
</dbReference>
<reference evidence="1 2" key="1">
    <citation type="journal article" date="2016" name="Int. J. Syst. Evol. Microbiol.">
        <title>Descriptions of Anaerotaenia torta gen. nov., sp. nov. and Anaerocolumna cellulosilytica gen. nov., sp. nov. isolated from a methanogenic reactor of cattle waste.</title>
        <authorList>
            <person name="Uek A."/>
            <person name="Ohtaki Y."/>
            <person name="Kaku N."/>
            <person name="Ueki K."/>
        </authorList>
    </citation>
    <scope>NUCLEOTIDE SEQUENCE [LARGE SCALE GENOMIC DNA]</scope>
    <source>
        <strain evidence="1 2">SN021</strain>
    </source>
</reference>
<protein>
    <submittedName>
        <fullName evidence="1">Aminoglycoside 6-adenylyltransferase</fullName>
    </submittedName>
</protein>
<dbReference type="InterPro" id="IPR043519">
    <property type="entry name" value="NT_sf"/>
</dbReference>
<gene>
    <name evidence="1" type="ORF">acsn021_12380</name>
</gene>
<keyword evidence="1" id="KW-0808">Transferase</keyword>
<dbReference type="AlphaFoldDB" id="A0A6S6QXA5"/>